<name>A0A4V6ENI1_9FIRM</name>
<dbReference type="SUPFAM" id="SSF52141">
    <property type="entry name" value="Uracil-DNA glycosylase-like"/>
    <property type="match status" value="1"/>
</dbReference>
<keyword evidence="3" id="KW-0227">DNA damage</keyword>
<dbReference type="SMART" id="SM00986">
    <property type="entry name" value="UDG"/>
    <property type="match status" value="1"/>
</dbReference>
<evidence type="ECO:0000256" key="7">
    <source>
        <dbReference type="ARBA" id="ARBA00023204"/>
    </source>
</evidence>
<keyword evidence="6" id="KW-0411">Iron-sulfur</keyword>
<evidence type="ECO:0000313" key="9">
    <source>
        <dbReference type="EMBL" id="QNU67829.1"/>
    </source>
</evidence>
<proteinExistence type="predicted"/>
<keyword evidence="5" id="KW-0408">Iron</keyword>
<dbReference type="Gene3D" id="3.40.470.10">
    <property type="entry name" value="Uracil-DNA glycosylase-like domain"/>
    <property type="match status" value="1"/>
</dbReference>
<dbReference type="GO" id="GO:0051539">
    <property type="term" value="F:4 iron, 4 sulfur cluster binding"/>
    <property type="evidence" value="ECO:0007669"/>
    <property type="project" value="UniProtKB-KW"/>
</dbReference>
<dbReference type="SMART" id="SM00987">
    <property type="entry name" value="UreE_C"/>
    <property type="match status" value="1"/>
</dbReference>
<dbReference type="GO" id="GO:0006281">
    <property type="term" value="P:DNA repair"/>
    <property type="evidence" value="ECO:0007669"/>
    <property type="project" value="UniProtKB-KW"/>
</dbReference>
<evidence type="ECO:0000256" key="2">
    <source>
        <dbReference type="ARBA" id="ARBA00022723"/>
    </source>
</evidence>
<reference evidence="9 10" key="1">
    <citation type="submission" date="2020-09" db="EMBL/GenBank/DDBJ databases">
        <title>Characterization and genome sequencing of Ruminiclostridium sp. nov. MA18.</title>
        <authorList>
            <person name="Rettenmaier R."/>
            <person name="Kowollik M.-L."/>
            <person name="Liebl W."/>
            <person name="Zverlov V."/>
        </authorList>
    </citation>
    <scope>NUCLEOTIDE SEQUENCE [LARGE SCALE GENOMIC DNA]</scope>
    <source>
        <strain evidence="9 10">MA18</strain>
    </source>
</reference>
<dbReference type="AlphaFoldDB" id="A0A4V6ENI1"/>
<dbReference type="InterPro" id="IPR051536">
    <property type="entry name" value="UDG_Type-4/5"/>
</dbReference>
<evidence type="ECO:0000313" key="10">
    <source>
        <dbReference type="Proteomes" id="UP000306409"/>
    </source>
</evidence>
<accession>A0A4V6ENI1</accession>
<dbReference type="InterPro" id="IPR036895">
    <property type="entry name" value="Uracil-DNA_glycosylase-like_sf"/>
</dbReference>
<evidence type="ECO:0000256" key="6">
    <source>
        <dbReference type="ARBA" id="ARBA00023014"/>
    </source>
</evidence>
<keyword evidence="4" id="KW-0378">Hydrolase</keyword>
<sequence length="197" mass="22549">MKEIRQKLDELYCRYKEEFNQEEIVLGDGCLTSPIVIVGEAPGKDEVMLGRPFVGAAGKNLNEFINVLGIDRDALFITNAIKYRLGKLNPKTQRIINRPATNQDIRNNQKWLHDEINILKPQIIVTLGNVPLKSIMDDFKVSIGDMHGIFNSCNVSGNEFKLFPLYHPASIIYNRALKEVYYNDVLKLKNMITEFFT</sequence>
<dbReference type="PANTHER" id="PTHR33693">
    <property type="entry name" value="TYPE-5 URACIL-DNA GLYCOSYLASE"/>
    <property type="match status" value="1"/>
</dbReference>
<keyword evidence="2" id="KW-0479">Metal-binding</keyword>
<dbReference type="GO" id="GO:0097506">
    <property type="term" value="F:deaminated base DNA N-glycosylase activity"/>
    <property type="evidence" value="ECO:0007669"/>
    <property type="project" value="UniProtKB-ARBA"/>
</dbReference>
<evidence type="ECO:0000259" key="8">
    <source>
        <dbReference type="SMART" id="SM00986"/>
    </source>
</evidence>
<gene>
    <name evidence="9" type="ORF">EHE19_005060</name>
</gene>
<dbReference type="Proteomes" id="UP000306409">
    <property type="component" value="Chromosome"/>
</dbReference>
<protein>
    <submittedName>
        <fullName evidence="9">Uracil-DNA glycosylase</fullName>
    </submittedName>
</protein>
<dbReference type="GO" id="GO:0046872">
    <property type="term" value="F:metal ion binding"/>
    <property type="evidence" value="ECO:0007669"/>
    <property type="project" value="UniProtKB-KW"/>
</dbReference>
<dbReference type="EMBL" id="CP061336">
    <property type="protein sequence ID" value="QNU67829.1"/>
    <property type="molecule type" value="Genomic_DNA"/>
</dbReference>
<organism evidence="9 10">
    <name type="scientific">Ruminiclostridium herbifermentans</name>
    <dbReference type="NCBI Taxonomy" id="2488810"/>
    <lineage>
        <taxon>Bacteria</taxon>
        <taxon>Bacillati</taxon>
        <taxon>Bacillota</taxon>
        <taxon>Clostridia</taxon>
        <taxon>Eubacteriales</taxon>
        <taxon>Oscillospiraceae</taxon>
        <taxon>Ruminiclostridium</taxon>
    </lineage>
</organism>
<evidence type="ECO:0000256" key="1">
    <source>
        <dbReference type="ARBA" id="ARBA00022485"/>
    </source>
</evidence>
<dbReference type="CDD" id="cd10030">
    <property type="entry name" value="UDG-F4_TTUDGA_SPO1dp_like"/>
    <property type="match status" value="1"/>
</dbReference>
<evidence type="ECO:0000256" key="4">
    <source>
        <dbReference type="ARBA" id="ARBA00022801"/>
    </source>
</evidence>
<evidence type="ECO:0000256" key="5">
    <source>
        <dbReference type="ARBA" id="ARBA00023004"/>
    </source>
</evidence>
<feature type="domain" description="Uracil-DNA glycosylase-like" evidence="8">
    <location>
        <begin position="26"/>
        <end position="186"/>
    </location>
</feature>
<dbReference type="InterPro" id="IPR005122">
    <property type="entry name" value="Uracil-DNA_glycosylase-like"/>
</dbReference>
<dbReference type="Pfam" id="PF03167">
    <property type="entry name" value="UDG"/>
    <property type="match status" value="1"/>
</dbReference>
<dbReference type="KEGG" id="rher:EHE19_005060"/>
<evidence type="ECO:0000256" key="3">
    <source>
        <dbReference type="ARBA" id="ARBA00022763"/>
    </source>
</evidence>
<dbReference type="PANTHER" id="PTHR33693:SF1">
    <property type="entry name" value="TYPE-4 URACIL-DNA GLYCOSYLASE"/>
    <property type="match status" value="1"/>
</dbReference>
<dbReference type="RefSeq" id="WP_137698094.1">
    <property type="nucleotide sequence ID" value="NZ_CP061336.1"/>
</dbReference>
<keyword evidence="1" id="KW-0004">4Fe-4S</keyword>
<keyword evidence="7" id="KW-0234">DNA repair</keyword>
<dbReference type="OrthoDB" id="5290748at2"/>
<keyword evidence="10" id="KW-1185">Reference proteome</keyword>